<dbReference type="PIRSF" id="PIRSF000126">
    <property type="entry name" value="11-beta-HSD1"/>
    <property type="match status" value="1"/>
</dbReference>
<keyword evidence="5" id="KW-1185">Reference proteome</keyword>
<protein>
    <submittedName>
        <fullName evidence="4">SDR family oxidoreductase</fullName>
    </submittedName>
</protein>
<reference evidence="4" key="1">
    <citation type="submission" date="2024-05" db="EMBL/GenBank/DDBJ databases">
        <title>Alkalihalobacillus sp. strain MEB203 novel alkaliphilic bacterium from Lonar Lake, India.</title>
        <authorList>
            <person name="Joshi A."/>
            <person name="Thite S."/>
            <person name="Mengade P."/>
        </authorList>
    </citation>
    <scope>NUCLEOTIDE SEQUENCE</scope>
    <source>
        <strain evidence="4">MEB 203</strain>
    </source>
</reference>
<name>A0ABT5V9X7_9BACI</name>
<evidence type="ECO:0000256" key="3">
    <source>
        <dbReference type="RuleBase" id="RU000363"/>
    </source>
</evidence>
<keyword evidence="2" id="KW-0560">Oxidoreductase</keyword>
<dbReference type="InterPro" id="IPR020904">
    <property type="entry name" value="Sc_DH/Rdtase_CS"/>
</dbReference>
<proteinExistence type="inferred from homology"/>
<dbReference type="PRINTS" id="PR00081">
    <property type="entry name" value="GDHRDH"/>
</dbReference>
<dbReference type="RefSeq" id="WP_275116762.1">
    <property type="nucleotide sequence ID" value="NZ_JAOTPO010000001.1"/>
</dbReference>
<dbReference type="SUPFAM" id="SSF51735">
    <property type="entry name" value="NAD(P)-binding Rossmann-fold domains"/>
    <property type="match status" value="1"/>
</dbReference>
<dbReference type="PANTHER" id="PTHR44196:SF1">
    <property type="entry name" value="DEHYDROGENASE_REDUCTASE SDR FAMILY MEMBER 7B"/>
    <property type="match status" value="1"/>
</dbReference>
<dbReference type="PROSITE" id="PS00061">
    <property type="entry name" value="ADH_SHORT"/>
    <property type="match status" value="1"/>
</dbReference>
<dbReference type="InterPro" id="IPR002347">
    <property type="entry name" value="SDR_fam"/>
</dbReference>
<dbReference type="EMBL" id="JAOTPO010000001">
    <property type="protein sequence ID" value="MDE5412142.1"/>
    <property type="molecule type" value="Genomic_DNA"/>
</dbReference>
<sequence>MTTKWLLHKKIVITGASSGIGKELAFRVAEMGATPILLARSINKLEMITKEIKEKHAVQAYYYPLDVTSFESVQNTVEKVVANHDTIDVLINNAGIGYFDAFNEADFHQVEEMFHVNVLGLMACTKAVLPYFLEKQEGHIINIGSQAGKIATPKSSVYSATKHAVRGFTNALRMELHDSNIYVSLVNPGPIRTAFFDQADKTGTYKKNVEKMMLAPEAVAKRIVELMIKPKRELNLPWWMDAGSTLYQLFPRLVEKIGGKKFYQK</sequence>
<comment type="caution">
    <text evidence="4">The sequence shown here is derived from an EMBL/GenBank/DDBJ whole genome shotgun (WGS) entry which is preliminary data.</text>
</comment>
<dbReference type="PANTHER" id="PTHR44196">
    <property type="entry name" value="DEHYDROGENASE/REDUCTASE SDR FAMILY MEMBER 7B"/>
    <property type="match status" value="1"/>
</dbReference>
<dbReference type="PRINTS" id="PR00080">
    <property type="entry name" value="SDRFAMILY"/>
</dbReference>
<gene>
    <name evidence="4" type="ORF">N7Z68_01920</name>
</gene>
<accession>A0ABT5V9X7</accession>
<dbReference type="InterPro" id="IPR036291">
    <property type="entry name" value="NAD(P)-bd_dom_sf"/>
</dbReference>
<dbReference type="Pfam" id="PF00106">
    <property type="entry name" value="adh_short"/>
    <property type="match status" value="1"/>
</dbReference>
<dbReference type="Gene3D" id="3.40.50.720">
    <property type="entry name" value="NAD(P)-binding Rossmann-like Domain"/>
    <property type="match status" value="1"/>
</dbReference>
<evidence type="ECO:0000313" key="5">
    <source>
        <dbReference type="Proteomes" id="UP001148125"/>
    </source>
</evidence>
<organism evidence="4 5">
    <name type="scientific">Alkalihalobacterium chitinilyticum</name>
    <dbReference type="NCBI Taxonomy" id="2980103"/>
    <lineage>
        <taxon>Bacteria</taxon>
        <taxon>Bacillati</taxon>
        <taxon>Bacillota</taxon>
        <taxon>Bacilli</taxon>
        <taxon>Bacillales</taxon>
        <taxon>Bacillaceae</taxon>
        <taxon>Alkalihalobacterium</taxon>
    </lineage>
</organism>
<evidence type="ECO:0000256" key="1">
    <source>
        <dbReference type="ARBA" id="ARBA00006484"/>
    </source>
</evidence>
<evidence type="ECO:0000313" key="4">
    <source>
        <dbReference type="EMBL" id="MDE5412142.1"/>
    </source>
</evidence>
<dbReference type="Proteomes" id="UP001148125">
    <property type="component" value="Unassembled WGS sequence"/>
</dbReference>
<comment type="similarity">
    <text evidence="1 3">Belongs to the short-chain dehydrogenases/reductases (SDR) family.</text>
</comment>
<evidence type="ECO:0000256" key="2">
    <source>
        <dbReference type="ARBA" id="ARBA00023002"/>
    </source>
</evidence>